<dbReference type="GeneID" id="80518371"/>
<dbReference type="Gene3D" id="2.60.120.590">
    <property type="entry name" value="Alpha-ketoglutarate-dependent dioxygenase AlkB-like"/>
    <property type="match status" value="1"/>
</dbReference>
<reference evidence="2" key="2">
    <citation type="journal article" date="2018" name="Nat. Commun.">
        <title>Tailed giant Tupanvirus possesses the most complete translational apparatus of the known virosphere.</title>
        <authorList>
            <person name="Abrahao J."/>
            <person name="Silva L."/>
            <person name="Silva L.S."/>
            <person name="Khalil J.Y.B."/>
            <person name="Rodrigues R."/>
            <person name="Arantes T."/>
            <person name="Assis F."/>
            <person name="Boratto P."/>
            <person name="Andrade M."/>
            <person name="Kroon E.G."/>
            <person name="Ribeiro B."/>
            <person name="Bergier I."/>
            <person name="Seligmann H."/>
            <person name="Ghigo E."/>
            <person name="Colson P."/>
            <person name="Levasseur A."/>
            <person name="Kroemer G."/>
            <person name="Raoult D."/>
            <person name="La Scola B."/>
        </authorList>
    </citation>
    <scope>NUCLEOTIDE SEQUENCE [LARGE SCALE GENOMIC DNA]</scope>
    <source>
        <strain evidence="2">Soda lake</strain>
    </source>
</reference>
<dbReference type="InterPro" id="IPR027450">
    <property type="entry name" value="AlkB-like"/>
</dbReference>
<dbReference type="RefSeq" id="YP_010781607.1">
    <property type="nucleotide sequence ID" value="NC_075039.1"/>
</dbReference>
<accession>A0A6N1NJ55</accession>
<dbReference type="Pfam" id="PF13532">
    <property type="entry name" value="2OG-FeII_Oxy_2"/>
    <property type="match status" value="1"/>
</dbReference>
<feature type="domain" description="Fe2OG dioxygenase" evidence="1">
    <location>
        <begin position="93"/>
        <end position="195"/>
    </location>
</feature>
<proteinExistence type="predicted"/>
<dbReference type="KEGG" id="vg:80518371"/>
<dbReference type="PANTHER" id="PTHR12463:SF1">
    <property type="entry name" value="2-OXOGLUTARATE AND FE-DEPENDENT OXYGENASE FAMILY PROTEIN"/>
    <property type="match status" value="1"/>
</dbReference>
<evidence type="ECO:0000259" key="1">
    <source>
        <dbReference type="PROSITE" id="PS51471"/>
    </source>
</evidence>
<dbReference type="InterPro" id="IPR037151">
    <property type="entry name" value="AlkB-like_sf"/>
</dbReference>
<dbReference type="PANTHER" id="PTHR12463">
    <property type="entry name" value="OXYGENASE-RELATED"/>
    <property type="match status" value="1"/>
</dbReference>
<dbReference type="GO" id="GO:0016491">
    <property type="term" value="F:oxidoreductase activity"/>
    <property type="evidence" value="ECO:0007669"/>
    <property type="project" value="TreeGrafter"/>
</dbReference>
<dbReference type="GO" id="GO:0070988">
    <property type="term" value="P:demethylation"/>
    <property type="evidence" value="ECO:0007669"/>
    <property type="project" value="InterPro"/>
</dbReference>
<sequence length="219" mass="26265">MSKKKSKKKIKEALNLSGFSMLKDYLTEEEELCLANKINKQQWVIDYQRRLQYYNYRNELFEPYDLIPIPNKIPNFLENLIDKMVADGIIQEKPDQIIINEYKPGEGLKPHFDRKDYYKNVIIGISLLSGTVMEFIKQNPPEKKKIYVPRRSLYIIKDDARYLWKHAIPPRKKDVVDDIEIPRETRISITFRNVIKDKIKYENIIYPLRHPSQLRNMLY</sequence>
<dbReference type="GO" id="GO:0032451">
    <property type="term" value="F:demethylase activity"/>
    <property type="evidence" value="ECO:0007669"/>
    <property type="project" value="TreeGrafter"/>
</dbReference>
<dbReference type="InterPro" id="IPR005123">
    <property type="entry name" value="Oxoglu/Fe-dep_dioxygenase_dom"/>
</dbReference>
<dbReference type="SUPFAM" id="SSF51197">
    <property type="entry name" value="Clavaminate synthase-like"/>
    <property type="match status" value="1"/>
</dbReference>
<dbReference type="EMBL" id="KY523104">
    <property type="protein sequence ID" value="QKU34954.1"/>
    <property type="molecule type" value="Genomic_DNA"/>
</dbReference>
<protein>
    <submittedName>
        <fullName evidence="2">Putative Fe2OG oxygenase family oxidoreductase</fullName>
    </submittedName>
</protein>
<dbReference type="InterPro" id="IPR032857">
    <property type="entry name" value="ALKBH4"/>
</dbReference>
<name>A0A6N1NJ55_9VIRU</name>
<evidence type="ECO:0000313" key="2">
    <source>
        <dbReference type="EMBL" id="QKU34954.1"/>
    </source>
</evidence>
<reference evidence="2" key="1">
    <citation type="submission" date="2017-01" db="EMBL/GenBank/DDBJ databases">
        <authorList>
            <person name="Assis F.L."/>
            <person name="Abrahao J.S."/>
            <person name="Silva L."/>
            <person name="Khalil J.B."/>
            <person name="Rodrigues R."/>
            <person name="Silva L.S."/>
            <person name="Arantes T."/>
            <person name="Boratto P."/>
            <person name="Andrade M."/>
            <person name="Kroon E.G."/>
            <person name="Ribeiro B."/>
            <person name="Bergier I."/>
            <person name="Seligmann H."/>
            <person name="Ghigo E."/>
            <person name="Colson P."/>
            <person name="Levasseur A."/>
            <person name="Raoult D."/>
            <person name="Scola B.L."/>
        </authorList>
    </citation>
    <scope>NUCLEOTIDE SEQUENCE</scope>
    <source>
        <strain evidence="2">Soda lake</strain>
    </source>
</reference>
<organism evidence="2">
    <name type="scientific">Tupanvirus soda lake</name>
    <dbReference type="NCBI Taxonomy" id="2126985"/>
    <lineage>
        <taxon>Viruses</taxon>
        <taxon>Varidnaviria</taxon>
        <taxon>Bamfordvirae</taxon>
        <taxon>Nucleocytoviricota</taxon>
        <taxon>Megaviricetes</taxon>
        <taxon>Imitervirales</taxon>
        <taxon>Mimiviridae</taxon>
        <taxon>Megamimivirinae</taxon>
        <taxon>Tupanvirus</taxon>
        <taxon>Tupanvirus salinum</taxon>
    </lineage>
</organism>
<dbReference type="PROSITE" id="PS51471">
    <property type="entry name" value="FE2OG_OXY"/>
    <property type="match status" value="1"/>
</dbReference>